<keyword evidence="5 8" id="KW-0812">Transmembrane</keyword>
<feature type="transmembrane region" description="Helical" evidence="8">
    <location>
        <begin position="339"/>
        <end position="359"/>
    </location>
</feature>
<feature type="transmembrane region" description="Helical" evidence="8">
    <location>
        <begin position="245"/>
        <end position="269"/>
    </location>
</feature>
<comment type="caution">
    <text evidence="10">The sequence shown here is derived from an EMBL/GenBank/DDBJ whole genome shotgun (WGS) entry which is preliminary data.</text>
</comment>
<dbReference type="EMBL" id="JACHHB010000002">
    <property type="protein sequence ID" value="MBB5172309.1"/>
    <property type="molecule type" value="Genomic_DNA"/>
</dbReference>
<evidence type="ECO:0000256" key="7">
    <source>
        <dbReference type="ARBA" id="ARBA00023136"/>
    </source>
</evidence>
<dbReference type="GO" id="GO:0022857">
    <property type="term" value="F:transmembrane transporter activity"/>
    <property type="evidence" value="ECO:0007669"/>
    <property type="project" value="InterPro"/>
</dbReference>
<feature type="transmembrane region" description="Helical" evidence="8">
    <location>
        <begin position="132"/>
        <end position="154"/>
    </location>
</feature>
<organism evidence="10 11">
    <name type="scientific">Texcoconibacillus texcoconensis</name>
    <dbReference type="NCBI Taxonomy" id="1095777"/>
    <lineage>
        <taxon>Bacteria</taxon>
        <taxon>Bacillati</taxon>
        <taxon>Bacillota</taxon>
        <taxon>Bacilli</taxon>
        <taxon>Bacillales</taxon>
        <taxon>Bacillaceae</taxon>
        <taxon>Texcoconibacillus</taxon>
    </lineage>
</organism>
<keyword evidence="11" id="KW-1185">Reference proteome</keyword>
<keyword evidence="7 8" id="KW-0472">Membrane</keyword>
<comment type="subcellular location">
    <subcellularLocation>
        <location evidence="1">Cell membrane</location>
        <topology evidence="1">Multi-pass membrane protein</topology>
    </subcellularLocation>
</comment>
<dbReference type="Gene3D" id="1.20.1250.20">
    <property type="entry name" value="MFS general substrate transporter like domains"/>
    <property type="match status" value="1"/>
</dbReference>
<dbReference type="SUPFAM" id="SSF103473">
    <property type="entry name" value="MFS general substrate transporter"/>
    <property type="match status" value="1"/>
</dbReference>
<protein>
    <submittedName>
        <fullName evidence="10">YNFM family putative membrane transporter</fullName>
    </submittedName>
</protein>
<reference evidence="10 11" key="1">
    <citation type="submission" date="2020-08" db="EMBL/GenBank/DDBJ databases">
        <title>Genomic Encyclopedia of Type Strains, Phase IV (KMG-IV): sequencing the most valuable type-strain genomes for metagenomic binning, comparative biology and taxonomic classification.</title>
        <authorList>
            <person name="Goeker M."/>
        </authorList>
    </citation>
    <scope>NUCLEOTIDE SEQUENCE [LARGE SCALE GENOMIC DNA]</scope>
    <source>
        <strain evidence="10 11">DSM 24696</strain>
    </source>
</reference>
<feature type="transmembrane region" description="Helical" evidence="8">
    <location>
        <begin position="166"/>
        <end position="186"/>
    </location>
</feature>
<keyword evidence="6 8" id="KW-1133">Transmembrane helix</keyword>
<evidence type="ECO:0000256" key="4">
    <source>
        <dbReference type="ARBA" id="ARBA00022475"/>
    </source>
</evidence>
<feature type="transmembrane region" description="Helical" evidence="8">
    <location>
        <begin position="49"/>
        <end position="66"/>
    </location>
</feature>
<evidence type="ECO:0000313" key="11">
    <source>
        <dbReference type="Proteomes" id="UP000551878"/>
    </source>
</evidence>
<feature type="transmembrane region" description="Helical" evidence="8">
    <location>
        <begin position="12"/>
        <end position="29"/>
    </location>
</feature>
<feature type="transmembrane region" description="Helical" evidence="8">
    <location>
        <begin position="281"/>
        <end position="298"/>
    </location>
</feature>
<accession>A0A840QLQ9</accession>
<dbReference type="CDD" id="cd17324">
    <property type="entry name" value="MFS_NepI_like"/>
    <property type="match status" value="1"/>
</dbReference>
<dbReference type="Proteomes" id="UP000551878">
    <property type="component" value="Unassembled WGS sequence"/>
</dbReference>
<dbReference type="PANTHER" id="PTHR43271:SF1">
    <property type="entry name" value="INNER MEMBRANE TRANSPORT PROTEIN YNFM"/>
    <property type="match status" value="1"/>
</dbReference>
<dbReference type="Pfam" id="PF07690">
    <property type="entry name" value="MFS_1"/>
    <property type="match status" value="1"/>
</dbReference>
<evidence type="ECO:0000256" key="3">
    <source>
        <dbReference type="ARBA" id="ARBA00022448"/>
    </source>
</evidence>
<keyword evidence="3" id="KW-0813">Transport</keyword>
<gene>
    <name evidence="10" type="ORF">HNQ41_000453</name>
</gene>
<feature type="transmembrane region" description="Helical" evidence="8">
    <location>
        <begin position="304"/>
        <end position="327"/>
    </location>
</feature>
<evidence type="ECO:0000256" key="5">
    <source>
        <dbReference type="ARBA" id="ARBA00022692"/>
    </source>
</evidence>
<dbReference type="InterPro" id="IPR011701">
    <property type="entry name" value="MFS"/>
</dbReference>
<evidence type="ECO:0000256" key="1">
    <source>
        <dbReference type="ARBA" id="ARBA00004651"/>
    </source>
</evidence>
<comment type="similarity">
    <text evidence="2">Belongs to the major facilitator superfamily.</text>
</comment>
<feature type="transmembrane region" description="Helical" evidence="8">
    <location>
        <begin position="216"/>
        <end position="239"/>
    </location>
</feature>
<feature type="domain" description="Major facilitator superfamily (MFS) profile" evidence="9">
    <location>
        <begin position="12"/>
        <end position="389"/>
    </location>
</feature>
<dbReference type="GO" id="GO:0005886">
    <property type="term" value="C:plasma membrane"/>
    <property type="evidence" value="ECO:0007669"/>
    <property type="project" value="UniProtKB-SubCell"/>
</dbReference>
<proteinExistence type="inferred from homology"/>
<dbReference type="AlphaFoldDB" id="A0A840QLQ9"/>
<evidence type="ECO:0000256" key="8">
    <source>
        <dbReference type="SAM" id="Phobius"/>
    </source>
</evidence>
<dbReference type="InterPro" id="IPR020846">
    <property type="entry name" value="MFS_dom"/>
</dbReference>
<dbReference type="PROSITE" id="PS50850">
    <property type="entry name" value="MFS"/>
    <property type="match status" value="1"/>
</dbReference>
<evidence type="ECO:0000256" key="2">
    <source>
        <dbReference type="ARBA" id="ARBA00008335"/>
    </source>
</evidence>
<feature type="transmembrane region" description="Helical" evidence="8">
    <location>
        <begin position="365"/>
        <end position="386"/>
    </location>
</feature>
<evidence type="ECO:0000313" key="10">
    <source>
        <dbReference type="EMBL" id="MBB5172309.1"/>
    </source>
</evidence>
<evidence type="ECO:0000256" key="6">
    <source>
        <dbReference type="ARBA" id="ARBA00022989"/>
    </source>
</evidence>
<dbReference type="PANTHER" id="PTHR43271">
    <property type="entry name" value="BLL2771 PROTEIN"/>
    <property type="match status" value="1"/>
</dbReference>
<name>A0A840QLQ9_9BACI</name>
<feature type="transmembrane region" description="Helical" evidence="8">
    <location>
        <begin position="103"/>
        <end position="125"/>
    </location>
</feature>
<keyword evidence="4" id="KW-1003">Cell membrane</keyword>
<evidence type="ECO:0000259" key="9">
    <source>
        <dbReference type="PROSITE" id="PS50850"/>
    </source>
</evidence>
<sequence>MIELKTKAFWRATIALGIASFFIFANIYFPQPLLPVFTDEFDVSPVVSSLSISLALFTLGVCFFIYSALSDAIGRKKIMMVTMGLGTITTFAIAFSPNYETLIVLRVLQAAFLAGIPTIAMAYIGEEFSVRALTLAIGIHISANTVGGMSGRLVSGFVNDLVDWRFAFIVMGVISLVCLIVFAFLLPTSRQFQAQPFHLKGAINGYKEHLKNPTLLYAYAIGGLHFFIFVGLFNFVTYLLSDEPFYLSTTILGLIFLTYIAGTISSTLAGKVSARIKSSTCVAIGIVIMVVAMMLTLVESVLVIFVGLLLLCFGFFFAHSVASSWVSRRAEFAKASASGLYLTSYYFGGSLGSVYLGFFWNGWHWPGVVVGALLVLVVTTSCMLGMKRIEKAENKEALSA</sequence>
<dbReference type="InterPro" id="IPR036259">
    <property type="entry name" value="MFS_trans_sf"/>
</dbReference>
<feature type="transmembrane region" description="Helical" evidence="8">
    <location>
        <begin position="78"/>
        <end position="97"/>
    </location>
</feature>
<dbReference type="RefSeq" id="WP_184662799.1">
    <property type="nucleotide sequence ID" value="NZ_JACHHB010000002.1"/>
</dbReference>